<comment type="caution">
    <text evidence="2">The sequence shown here is derived from an EMBL/GenBank/DDBJ whole genome shotgun (WGS) entry which is preliminary data.</text>
</comment>
<feature type="transmembrane region" description="Helical" evidence="1">
    <location>
        <begin position="141"/>
        <end position="161"/>
    </location>
</feature>
<keyword evidence="1" id="KW-0812">Transmembrane</keyword>
<proteinExistence type="predicted"/>
<organism evidence="2 3">
    <name type="scientific">Arcicella aurantiaca</name>
    <dbReference type="NCBI Taxonomy" id="591202"/>
    <lineage>
        <taxon>Bacteria</taxon>
        <taxon>Pseudomonadati</taxon>
        <taxon>Bacteroidota</taxon>
        <taxon>Cytophagia</taxon>
        <taxon>Cytophagales</taxon>
        <taxon>Flectobacillaceae</taxon>
        <taxon>Arcicella</taxon>
    </lineage>
</organism>
<dbReference type="AlphaFoldDB" id="A0A316DI25"/>
<evidence type="ECO:0000313" key="3">
    <source>
        <dbReference type="Proteomes" id="UP000245489"/>
    </source>
</evidence>
<dbReference type="Proteomes" id="UP000245489">
    <property type="component" value="Unassembled WGS sequence"/>
</dbReference>
<keyword evidence="3" id="KW-1185">Reference proteome</keyword>
<gene>
    <name evidence="2" type="ORF">LV89_04268</name>
</gene>
<name>A0A316DI25_9BACT</name>
<protein>
    <submittedName>
        <fullName evidence="2">Uncharacterized protein</fullName>
    </submittedName>
</protein>
<reference evidence="2 3" key="1">
    <citation type="submission" date="2018-05" db="EMBL/GenBank/DDBJ databases">
        <title>Genomic Encyclopedia of Archaeal and Bacterial Type Strains, Phase II (KMG-II): from individual species to whole genera.</title>
        <authorList>
            <person name="Goeker M."/>
        </authorList>
    </citation>
    <scope>NUCLEOTIDE SEQUENCE [LARGE SCALE GENOMIC DNA]</scope>
    <source>
        <strain evidence="2 3">DSM 22214</strain>
    </source>
</reference>
<accession>A0A316DI25</accession>
<keyword evidence="1" id="KW-1133">Transmembrane helix</keyword>
<sequence>MKKALLFSLLIFVTISKIKAQDSLRISSRLDSFPTIKIEKNTSLLLIGIYTGAWQMGAGCNNYIIGNQKYYSNKPFKQYYDKLGDSTVLSDYQIHRKTRPFFFAGYGIGSIMFFTGVLKTIRPLYTFGLVQDSGSYIKDGHQLMIIGGVTMLASALLRVYSYAHLHKATKRYNQLITKPKTAFDIKPSQDGLGLGLRMSF</sequence>
<dbReference type="EMBL" id="QGGO01000033">
    <property type="protein sequence ID" value="PWK17821.1"/>
    <property type="molecule type" value="Genomic_DNA"/>
</dbReference>
<keyword evidence="1" id="KW-0472">Membrane</keyword>
<feature type="transmembrane region" description="Helical" evidence="1">
    <location>
        <begin position="44"/>
        <end position="65"/>
    </location>
</feature>
<dbReference type="RefSeq" id="WP_109744929.1">
    <property type="nucleotide sequence ID" value="NZ_QGGO01000033.1"/>
</dbReference>
<evidence type="ECO:0000256" key="1">
    <source>
        <dbReference type="SAM" id="Phobius"/>
    </source>
</evidence>
<evidence type="ECO:0000313" key="2">
    <source>
        <dbReference type="EMBL" id="PWK17821.1"/>
    </source>
</evidence>
<feature type="transmembrane region" description="Helical" evidence="1">
    <location>
        <begin position="101"/>
        <end position="121"/>
    </location>
</feature>